<dbReference type="InterPro" id="IPR029021">
    <property type="entry name" value="Prot-tyrosine_phosphatase-like"/>
</dbReference>
<feature type="region of interest" description="Disordered" evidence="1">
    <location>
        <begin position="1"/>
        <end position="29"/>
    </location>
</feature>
<dbReference type="GO" id="GO:0005634">
    <property type="term" value="C:nucleus"/>
    <property type="evidence" value="ECO:0007669"/>
    <property type="project" value="GOC"/>
</dbReference>
<reference evidence="2 3" key="1">
    <citation type="journal article" date="2018" name="Evol. Lett.">
        <title>Horizontal gene cluster transfer increased hallucinogenic mushroom diversity.</title>
        <authorList>
            <person name="Reynolds H.T."/>
            <person name="Vijayakumar V."/>
            <person name="Gluck-Thaler E."/>
            <person name="Korotkin H.B."/>
            <person name="Matheny P.B."/>
            <person name="Slot J.C."/>
        </authorList>
    </citation>
    <scope>NUCLEOTIDE SEQUENCE [LARGE SCALE GENOMIC DNA]</scope>
    <source>
        <strain evidence="2 3">2631</strain>
    </source>
</reference>
<dbReference type="AlphaFoldDB" id="A0A409X9V7"/>
<sequence length="301" mass="32858">MATKPSSTPSTTNKPATSSVPTTLMSDPSPACSASLTSRVTGKLSHVGINIAMFDFGCSTLDATLMVAAMHHFANDDGFNTFCPPVVWQFFTNDVITSVINQMNFAKYDDLVQLSLIVRDCNGTGIGNGMGNNGYAPAVPAHTSDLDAHYWRNMFIELGFGDTIERNSSTNPSNIILSNISTSTNMNINSISSAINNSKTRRGVSRSATVTVMKHLSLPLADAYAIVRSRRLSVLIQSNVRLLYILCGWEIKLAKECAGGDERKLKKEVSNVRLLYILCRWEIKLAKECVGGDEHKLKKEV</sequence>
<organism evidence="2 3">
    <name type="scientific">Psilocybe cyanescens</name>
    <dbReference type="NCBI Taxonomy" id="93625"/>
    <lineage>
        <taxon>Eukaryota</taxon>
        <taxon>Fungi</taxon>
        <taxon>Dikarya</taxon>
        <taxon>Basidiomycota</taxon>
        <taxon>Agaricomycotina</taxon>
        <taxon>Agaricomycetes</taxon>
        <taxon>Agaricomycetidae</taxon>
        <taxon>Agaricales</taxon>
        <taxon>Agaricineae</taxon>
        <taxon>Strophariaceae</taxon>
        <taxon>Psilocybe</taxon>
    </lineage>
</organism>
<feature type="compositionally biased region" description="Polar residues" evidence="1">
    <location>
        <begin position="20"/>
        <end position="29"/>
    </location>
</feature>
<dbReference type="SUPFAM" id="SSF52799">
    <property type="entry name" value="(Phosphotyrosine protein) phosphatases II"/>
    <property type="match status" value="1"/>
</dbReference>
<dbReference type="InterPro" id="IPR053239">
    <property type="entry name" value="Dual_spec_PTase"/>
</dbReference>
<dbReference type="Gene3D" id="3.90.190.10">
    <property type="entry name" value="Protein tyrosine phosphatase superfamily"/>
    <property type="match status" value="1"/>
</dbReference>
<dbReference type="PANTHER" id="PTHR47550:SF1">
    <property type="entry name" value="DUAL SPECIFICITY PROTEIN PHOSPHATASE PPS1"/>
    <property type="match status" value="1"/>
</dbReference>
<dbReference type="GO" id="GO:0008138">
    <property type="term" value="F:protein tyrosine/serine/threonine phosphatase activity"/>
    <property type="evidence" value="ECO:0007669"/>
    <property type="project" value="TreeGrafter"/>
</dbReference>
<protein>
    <submittedName>
        <fullName evidence="2">Uncharacterized protein</fullName>
    </submittedName>
</protein>
<evidence type="ECO:0000313" key="3">
    <source>
        <dbReference type="Proteomes" id="UP000283269"/>
    </source>
</evidence>
<dbReference type="GO" id="GO:0033260">
    <property type="term" value="P:nuclear DNA replication"/>
    <property type="evidence" value="ECO:0007669"/>
    <property type="project" value="TreeGrafter"/>
</dbReference>
<accession>A0A409X9V7</accession>
<comment type="caution">
    <text evidence="2">The sequence shown here is derived from an EMBL/GenBank/DDBJ whole genome shotgun (WGS) entry which is preliminary data.</text>
</comment>
<feature type="compositionally biased region" description="Low complexity" evidence="1">
    <location>
        <begin position="1"/>
        <end position="19"/>
    </location>
</feature>
<dbReference type="OrthoDB" id="273181at2759"/>
<evidence type="ECO:0000313" key="2">
    <source>
        <dbReference type="EMBL" id="PPQ87501.1"/>
    </source>
</evidence>
<gene>
    <name evidence="2" type="ORF">CVT25_008040</name>
</gene>
<keyword evidence="3" id="KW-1185">Reference proteome</keyword>
<feature type="non-terminal residue" evidence="2">
    <location>
        <position position="301"/>
    </location>
</feature>
<evidence type="ECO:0000256" key="1">
    <source>
        <dbReference type="SAM" id="MobiDB-lite"/>
    </source>
</evidence>
<dbReference type="Proteomes" id="UP000283269">
    <property type="component" value="Unassembled WGS sequence"/>
</dbReference>
<name>A0A409X9V7_PSICY</name>
<dbReference type="PANTHER" id="PTHR47550">
    <property type="entry name" value="DUAL SPECIFICITY PROTEIN PHOSPHATASE PPS1"/>
    <property type="match status" value="1"/>
</dbReference>
<proteinExistence type="predicted"/>
<dbReference type="InParanoid" id="A0A409X9V7"/>
<dbReference type="EMBL" id="NHYD01002277">
    <property type="protein sequence ID" value="PPQ87501.1"/>
    <property type="molecule type" value="Genomic_DNA"/>
</dbReference>